<organism evidence="9 10">
    <name type="scientific">Clytia hemisphaerica</name>
    <dbReference type="NCBI Taxonomy" id="252671"/>
    <lineage>
        <taxon>Eukaryota</taxon>
        <taxon>Metazoa</taxon>
        <taxon>Cnidaria</taxon>
        <taxon>Hydrozoa</taxon>
        <taxon>Hydroidolina</taxon>
        <taxon>Leptothecata</taxon>
        <taxon>Obeliida</taxon>
        <taxon>Clytiidae</taxon>
        <taxon>Clytia</taxon>
    </lineage>
</organism>
<dbReference type="CDD" id="cd08047">
    <property type="entry name" value="TAF7"/>
    <property type="match status" value="1"/>
</dbReference>
<dbReference type="PANTHER" id="PTHR12228:SF0">
    <property type="entry name" value="TATA-BOX BINDING PROTEIN ASSOCIATED FACTOR 7"/>
    <property type="match status" value="1"/>
</dbReference>
<comment type="similarity">
    <text evidence="2">Belongs to the TAF7 family.</text>
</comment>
<feature type="region of interest" description="Disordered" evidence="7">
    <location>
        <begin position="1"/>
        <end position="32"/>
    </location>
</feature>
<evidence type="ECO:0000313" key="10">
    <source>
        <dbReference type="Proteomes" id="UP000594262"/>
    </source>
</evidence>
<dbReference type="PANTHER" id="PTHR12228">
    <property type="entry name" value="TRANSCRIPTION INITIATION FACTOR TFIID 55 KD SUBUNIT-RELATED"/>
    <property type="match status" value="1"/>
</dbReference>
<accession>A0A7M5WZ61</accession>
<keyword evidence="10" id="KW-1185">Reference proteome</keyword>
<dbReference type="EnsemblMetazoa" id="CLYHEMT014857.1">
    <property type="protein sequence ID" value="CLYHEMP014857.1"/>
    <property type="gene ID" value="CLYHEMG014857"/>
</dbReference>
<reference evidence="9" key="1">
    <citation type="submission" date="2021-01" db="UniProtKB">
        <authorList>
            <consortium name="EnsemblMetazoa"/>
        </authorList>
    </citation>
    <scope>IDENTIFICATION</scope>
</reference>
<feature type="region of interest" description="Disordered" evidence="7">
    <location>
        <begin position="247"/>
        <end position="268"/>
    </location>
</feature>
<evidence type="ECO:0000256" key="4">
    <source>
        <dbReference type="ARBA" id="ARBA00023163"/>
    </source>
</evidence>
<dbReference type="Proteomes" id="UP000594262">
    <property type="component" value="Unplaced"/>
</dbReference>
<evidence type="ECO:0000256" key="6">
    <source>
        <dbReference type="SAM" id="Coils"/>
    </source>
</evidence>
<evidence type="ECO:0000256" key="2">
    <source>
        <dbReference type="ARBA" id="ARBA00009368"/>
    </source>
</evidence>
<keyword evidence="3" id="KW-0805">Transcription regulation</keyword>
<feature type="domain" description="TAFII55 protein conserved region" evidence="8">
    <location>
        <begin position="38"/>
        <end position="200"/>
    </location>
</feature>
<dbReference type="Pfam" id="PF04658">
    <property type="entry name" value="TAFII55_N"/>
    <property type="match status" value="1"/>
</dbReference>
<dbReference type="GO" id="GO:0016251">
    <property type="term" value="F:RNA polymerase II general transcription initiation factor activity"/>
    <property type="evidence" value="ECO:0007669"/>
    <property type="project" value="TreeGrafter"/>
</dbReference>
<dbReference type="GO" id="GO:0051123">
    <property type="term" value="P:RNA polymerase II preinitiation complex assembly"/>
    <property type="evidence" value="ECO:0007669"/>
    <property type="project" value="TreeGrafter"/>
</dbReference>
<evidence type="ECO:0000256" key="7">
    <source>
        <dbReference type="SAM" id="MobiDB-lite"/>
    </source>
</evidence>
<dbReference type="GeneID" id="136805615"/>
<evidence type="ECO:0000256" key="5">
    <source>
        <dbReference type="ARBA" id="ARBA00023242"/>
    </source>
</evidence>
<dbReference type="OrthoDB" id="153872at2759"/>
<evidence type="ECO:0000259" key="8">
    <source>
        <dbReference type="SMART" id="SM01370"/>
    </source>
</evidence>
<protein>
    <recommendedName>
        <fullName evidence="8">TAFII55 protein conserved region domain-containing protein</fullName>
    </recommendedName>
</protein>
<keyword evidence="5" id="KW-0539">Nucleus</keyword>
<comment type="subcellular location">
    <subcellularLocation>
        <location evidence="1">Nucleus</location>
    </subcellularLocation>
</comment>
<dbReference type="AlphaFoldDB" id="A0A7M5WZ61"/>
<proteinExistence type="inferred from homology"/>
<name>A0A7M5WZ61_9CNID</name>
<dbReference type="GO" id="GO:0005669">
    <property type="term" value="C:transcription factor TFIID complex"/>
    <property type="evidence" value="ECO:0007669"/>
    <property type="project" value="InterPro"/>
</dbReference>
<keyword evidence="4" id="KW-0804">Transcription</keyword>
<sequence length="354" mass="39916">MSAKSRGKGKEKASKDKNKRDKSSKKDGKYSVPRLVELENNFLLRMPEPFASNLQEALENGGLKDRLQVEFKEDGRKARVVFDGVTFSATLLDLPCIIESWKTFDKKSMWKTGDVCQMLVCRDPEEPSFSSDEEENSTFDYFKKRLNDVKKYQYPHGITAPLKNVRKRRFRKTAKQKYVDAPEIEKEVKRLLRADVSAVNVSFDVIDDQEKAKPEELTEDIDVDVDVGGPSIDHFDENSNMSSIMMDASDSEQPPEAVTPVGEGEGGGINILPDISSSEDEGDGGDGVDGGLENLIEQRAQIQQQLKDIQGKIHEQETRVGNASNPFLKQRFQSVLNEMQEQERSLQQQFANLS</sequence>
<keyword evidence="6" id="KW-0175">Coiled coil</keyword>
<dbReference type="InterPro" id="IPR006751">
    <property type="entry name" value="TAFII55_prot_cons_reg"/>
</dbReference>
<dbReference type="SMART" id="SM01370">
    <property type="entry name" value="TAFII55_N"/>
    <property type="match status" value="1"/>
</dbReference>
<feature type="coiled-coil region" evidence="6">
    <location>
        <begin position="292"/>
        <end position="349"/>
    </location>
</feature>
<feature type="compositionally biased region" description="Basic and acidic residues" evidence="7">
    <location>
        <begin position="8"/>
        <end position="29"/>
    </location>
</feature>
<evidence type="ECO:0000256" key="1">
    <source>
        <dbReference type="ARBA" id="ARBA00004123"/>
    </source>
</evidence>
<evidence type="ECO:0000313" key="9">
    <source>
        <dbReference type="EnsemblMetazoa" id="CLYHEMP014857.1"/>
    </source>
</evidence>
<evidence type="ECO:0000256" key="3">
    <source>
        <dbReference type="ARBA" id="ARBA00023015"/>
    </source>
</evidence>
<dbReference type="RefSeq" id="XP_066918284.1">
    <property type="nucleotide sequence ID" value="XM_067062183.1"/>
</dbReference>
<dbReference type="InterPro" id="IPR037817">
    <property type="entry name" value="TAF7"/>
</dbReference>